<dbReference type="SUPFAM" id="SSF52540">
    <property type="entry name" value="P-loop containing nucleoside triphosphate hydrolases"/>
    <property type="match status" value="1"/>
</dbReference>
<dbReference type="CDD" id="cd00267">
    <property type="entry name" value="ABC_ATPase"/>
    <property type="match status" value="1"/>
</dbReference>
<dbReference type="Gene3D" id="3.40.50.300">
    <property type="entry name" value="P-loop containing nucleotide triphosphate hydrolases"/>
    <property type="match status" value="1"/>
</dbReference>
<feature type="domain" description="AAA+ ATPase" evidence="1">
    <location>
        <begin position="344"/>
        <end position="607"/>
    </location>
</feature>
<reference evidence="2 3" key="1">
    <citation type="submission" date="2018-08" db="EMBL/GenBank/DDBJ databases">
        <title>Recombination of ecologically and evolutionarily significant loci maintains genetic cohesion in the Pseudomonas syringae species complex.</title>
        <authorList>
            <person name="Dillon M."/>
            <person name="Thakur S."/>
            <person name="Almeida R.N.D."/>
            <person name="Weir B.S."/>
            <person name="Guttman D.S."/>
        </authorList>
    </citation>
    <scope>NUCLEOTIDE SEQUENCE [LARGE SCALE GENOMIC DNA]</scope>
    <source>
        <strain evidence="2 3">ICMP 4388</strain>
    </source>
</reference>
<dbReference type="InterPro" id="IPR027417">
    <property type="entry name" value="P-loop_NTPase"/>
</dbReference>
<evidence type="ECO:0000259" key="1">
    <source>
        <dbReference type="SMART" id="SM00382"/>
    </source>
</evidence>
<comment type="caution">
    <text evidence="2">The sequence shown here is derived from an EMBL/GenBank/DDBJ whole genome shotgun (WGS) entry which is preliminary data.</text>
</comment>
<accession>A0A0Q0BXS4</accession>
<dbReference type="InterPro" id="IPR051396">
    <property type="entry name" value="Bact_Antivir_Def_Nuclease"/>
</dbReference>
<dbReference type="Gene3D" id="1.10.30.50">
    <property type="match status" value="1"/>
</dbReference>
<dbReference type="GO" id="GO:0016887">
    <property type="term" value="F:ATP hydrolysis activity"/>
    <property type="evidence" value="ECO:0007669"/>
    <property type="project" value="InterPro"/>
</dbReference>
<dbReference type="Proteomes" id="UP000274541">
    <property type="component" value="Unassembled WGS sequence"/>
</dbReference>
<protein>
    <recommendedName>
        <fullName evidence="1">AAA+ ATPase domain-containing protein</fullName>
    </recommendedName>
</protein>
<dbReference type="SMART" id="SM00382">
    <property type="entry name" value="AAA"/>
    <property type="match status" value="1"/>
</dbReference>
<dbReference type="AlphaFoldDB" id="A0A0Q0BXS4"/>
<dbReference type="InterPro" id="IPR003959">
    <property type="entry name" value="ATPase_AAA_core"/>
</dbReference>
<dbReference type="EMBL" id="RBPX01000197">
    <property type="protein sequence ID" value="RMO64688.1"/>
    <property type="molecule type" value="Genomic_DNA"/>
</dbReference>
<name>A0A0Q0BXS4_PSEAP</name>
<dbReference type="GO" id="GO:0005524">
    <property type="term" value="F:ATP binding"/>
    <property type="evidence" value="ECO:0007669"/>
    <property type="project" value="InterPro"/>
</dbReference>
<evidence type="ECO:0000313" key="3">
    <source>
        <dbReference type="Proteomes" id="UP000274541"/>
    </source>
</evidence>
<sequence>MRVLIKLKKLSNPKPVEISTKNTLYVREMAKLRAYFKLNPTERARTRPPFDKDVLDAQSVLQELKRIQHSKCAYCETILEHNPSRFVSHYRPLSNAFDPHQDAEHLECYAWFAYEWRNLMLICKDCDNHKLNFFPIAGRTAIALSSWRAAQLREMPLLLNPFEDNPSDHLMFDTDGVACSTSAAGKETINILNLNRPALCIKRKEQIGAGLKIILGNSNEHALREALREYTDHEVLHGGAVRNCLGHVCRILQTQIRHGRYSAHTDLIKKIIRLRNEFSVHDWEEAISRCKSNDLAFVIQNNELGELQPRRYAYINRIEIGRFKGVEHFTLDLDAGPTGQSRSETSCTMLLGENATGKSSILQAIALALMPSGERQRLRLDQKSIIPYGIDDTFMPPLQPAVTLRFSNGEAVAISMNLQTGRLKSVGSPHNVVFGYGSRRYFVLGKSTKAQTCPNRTLFNQAANLPDPTNWLLNLKEEKKFDAVARALASLLSLRAGEFVGRDDHSIFIQRHTSPLPIEHLSDGYKSLFAMAVDIMREMLKHWDSLEFAQGIVLIDEIENHLHPRWKMRVMRALRDSFPRVQFITSTHDPLCLRGMLEGEVQVLYRDRVGHLQRVEQLPNVANLRIEQILTSDYFGLATTEDPLRQHALEQLAKYAAHGDSDLTQTERRHRDDLLENYGSLPMIGDTLDRQIIAQALTRHIRDADIATPFEHASAREASVRAIIEVLERNRKKYGTR</sequence>
<gene>
    <name evidence="2" type="ORF">ALQ37_102325</name>
</gene>
<evidence type="ECO:0000313" key="2">
    <source>
        <dbReference type="EMBL" id="RMO64688.1"/>
    </source>
</evidence>
<dbReference type="Pfam" id="PF13304">
    <property type="entry name" value="AAA_21"/>
    <property type="match status" value="1"/>
</dbReference>
<dbReference type="InterPro" id="IPR003593">
    <property type="entry name" value="AAA+_ATPase"/>
</dbReference>
<organism evidence="2 3">
    <name type="scientific">Pseudomonas syringae pv. aptata</name>
    <dbReference type="NCBI Taxonomy" id="83167"/>
    <lineage>
        <taxon>Bacteria</taxon>
        <taxon>Pseudomonadati</taxon>
        <taxon>Pseudomonadota</taxon>
        <taxon>Gammaproteobacteria</taxon>
        <taxon>Pseudomonadales</taxon>
        <taxon>Pseudomonadaceae</taxon>
        <taxon>Pseudomonas</taxon>
        <taxon>Pseudomonas syringae</taxon>
    </lineage>
</organism>
<dbReference type="PANTHER" id="PTHR43581">
    <property type="entry name" value="ATP/GTP PHOSPHATASE"/>
    <property type="match status" value="1"/>
</dbReference>
<dbReference type="PANTHER" id="PTHR43581:SF2">
    <property type="entry name" value="EXCINUCLEASE ATPASE SUBUNIT"/>
    <property type="match status" value="1"/>
</dbReference>
<proteinExistence type="predicted"/>